<dbReference type="OrthoDB" id="505641at2"/>
<keyword evidence="5" id="KW-1185">Reference proteome</keyword>
<dbReference type="AlphaFoldDB" id="A0A1G6GD39"/>
<feature type="signal peptide" evidence="2">
    <location>
        <begin position="1"/>
        <end position="28"/>
    </location>
</feature>
<dbReference type="EMBL" id="FMYF01000001">
    <property type="protein sequence ID" value="SDB79907.1"/>
    <property type="molecule type" value="Genomic_DNA"/>
</dbReference>
<organism evidence="4 5">
    <name type="scientific">Raineyella antarctica</name>
    <dbReference type="NCBI Taxonomy" id="1577474"/>
    <lineage>
        <taxon>Bacteria</taxon>
        <taxon>Bacillati</taxon>
        <taxon>Actinomycetota</taxon>
        <taxon>Actinomycetes</taxon>
        <taxon>Propionibacteriales</taxon>
        <taxon>Propionibacteriaceae</taxon>
        <taxon>Raineyella</taxon>
    </lineage>
</organism>
<gene>
    <name evidence="4" type="ORF">GA0111570_101179</name>
</gene>
<feature type="region of interest" description="Disordered" evidence="1">
    <location>
        <begin position="29"/>
        <end position="64"/>
    </location>
</feature>
<proteinExistence type="predicted"/>
<evidence type="ECO:0000256" key="2">
    <source>
        <dbReference type="SAM" id="SignalP"/>
    </source>
</evidence>
<dbReference type="STRING" id="1577474.GA0111570_101179"/>
<evidence type="ECO:0000313" key="4">
    <source>
        <dbReference type="EMBL" id="SDB79907.1"/>
    </source>
</evidence>
<reference evidence="4 5" key="1">
    <citation type="submission" date="2016-06" db="EMBL/GenBank/DDBJ databases">
        <authorList>
            <person name="Olsen C.W."/>
            <person name="Carey S."/>
            <person name="Hinshaw L."/>
            <person name="Karasin A.I."/>
        </authorList>
    </citation>
    <scope>NUCLEOTIDE SEQUENCE [LARGE SCALE GENOMIC DNA]</scope>
    <source>
        <strain evidence="4 5">LZ-22</strain>
    </source>
</reference>
<sequence>MASTFAARRFAAVAVVFLLLLSACSANRSPSTGPGSSTGTTPSSPSGPWTVAENAKPGTSDWRIPDNQLSTDAQLCGYADRSSVLPGENFGLYVTSTLGDVTVAAYRVGSYGGAGGRLVWQSQAFPGVKQPDPVIEADHMVVAKWAKSLDVPTADWPEGSYLLKLTASGKSRYVPITVRSRSTAGKLVLVEAVTTDQAYNTWGGYSLYTGPNNTRAARVSFDRPQKGNGAQQFFGDRLAPTQLAESLGLDLAYVTSVDLDREPDLLAGASGLVSMGHDEYWTVGMRRSVEKARDTGTSLAFLGANAVYWRIRLKDGLTGDRRVVVEYRDAGADPKHDAVDTTVKFRSRPMPDPENSLTGMLYECFPAYGAMVVQDPTFPLFAGTGVKKGDRIPGVVGIEIDRAYPIPGTPASLTVVAHSPVTCGTSKQTFSDMTYYNAGTSGVWATGSMMWVKVLNGPNAKYGITDASVSFVKRVTTNAFVQMAKGNGQGGLSTTPNLAQLGASTSTATGTGGPVEK</sequence>
<evidence type="ECO:0000256" key="1">
    <source>
        <dbReference type="SAM" id="MobiDB-lite"/>
    </source>
</evidence>
<feature type="region of interest" description="Disordered" evidence="1">
    <location>
        <begin position="491"/>
        <end position="517"/>
    </location>
</feature>
<name>A0A1G6GD39_9ACTN</name>
<evidence type="ECO:0000313" key="5">
    <source>
        <dbReference type="Proteomes" id="UP000199086"/>
    </source>
</evidence>
<feature type="domain" description="N,N-dimethylformamidase beta subunit-like C-terminal" evidence="3">
    <location>
        <begin position="102"/>
        <end position="456"/>
    </location>
</feature>
<dbReference type="Proteomes" id="UP000199086">
    <property type="component" value="Unassembled WGS sequence"/>
</dbReference>
<feature type="compositionally biased region" description="Low complexity" evidence="1">
    <location>
        <begin position="29"/>
        <end position="48"/>
    </location>
</feature>
<feature type="chain" id="PRO_5011523007" description="N,N-dimethylformamidase beta subunit-like C-terminal domain-containing protein" evidence="2">
    <location>
        <begin position="29"/>
        <end position="517"/>
    </location>
</feature>
<evidence type="ECO:0000259" key="3">
    <source>
        <dbReference type="Pfam" id="PF20254"/>
    </source>
</evidence>
<dbReference type="Pfam" id="PF20254">
    <property type="entry name" value="DMFA2_C"/>
    <property type="match status" value="1"/>
</dbReference>
<keyword evidence="2" id="KW-0732">Signal</keyword>
<dbReference type="RefSeq" id="WP_139283107.1">
    <property type="nucleotide sequence ID" value="NZ_FMYF01000001.1"/>
</dbReference>
<dbReference type="InterPro" id="IPR046540">
    <property type="entry name" value="DMFA2_C"/>
</dbReference>
<accession>A0A1G6GD39</accession>
<protein>
    <recommendedName>
        <fullName evidence="3">N,N-dimethylformamidase beta subunit-like C-terminal domain-containing protein</fullName>
    </recommendedName>
</protein>